<sequence length="161" mass="17011">MLSGGRNASMTENRLLSVDLILAPIDASEESLDAVEYASVIAAKYDASVHVVHVLDEDIVQAIETGTVDKSAVATDGQTITESAETIAAKYDISASTSVVYGFSTQIKTTHPGRVVLDTAEDLNADFLVVPRKPLSGDPGEVLSRAAEYVLLYASQPVLSV</sequence>
<dbReference type="InterPro" id="IPR006016">
    <property type="entry name" value="UspA"/>
</dbReference>
<evidence type="ECO:0000256" key="1">
    <source>
        <dbReference type="ARBA" id="ARBA00008791"/>
    </source>
</evidence>
<evidence type="ECO:0000259" key="2">
    <source>
        <dbReference type="Pfam" id="PF00582"/>
    </source>
</evidence>
<comment type="similarity">
    <text evidence="1">Belongs to the universal stress protein A family.</text>
</comment>
<dbReference type="InterPro" id="IPR014729">
    <property type="entry name" value="Rossmann-like_a/b/a_fold"/>
</dbReference>
<reference evidence="3" key="1">
    <citation type="submission" date="2005-12" db="EMBL/GenBank/DDBJ databases">
        <title>Environmental genomics of 'Haloquadratum walsbyi' in a saltern crystallizer indicates a large pool of accessory genes in an otherwise coherent species.</title>
        <authorList>
            <person name="Legault B.A."/>
            <person name="Lopez-Lopez A."/>
            <person name="Alba-Casado J.C."/>
            <person name="Doolittle F.W."/>
            <person name="Bolhuis H."/>
            <person name="Rodriguez-Valera F."/>
            <person name="Papke T.R."/>
        </authorList>
    </citation>
    <scope>NUCLEOTIDE SEQUENCE</scope>
</reference>
<proteinExistence type="inferred from homology"/>
<dbReference type="CDD" id="cd00293">
    <property type="entry name" value="USP-like"/>
    <property type="match status" value="1"/>
</dbReference>
<feature type="domain" description="UspA" evidence="2">
    <location>
        <begin position="21"/>
        <end position="160"/>
    </location>
</feature>
<dbReference type="PANTHER" id="PTHR46268">
    <property type="entry name" value="STRESS RESPONSE PROTEIN NHAX"/>
    <property type="match status" value="1"/>
</dbReference>
<dbReference type="Gene3D" id="3.40.50.620">
    <property type="entry name" value="HUPs"/>
    <property type="match status" value="1"/>
</dbReference>
<organism evidence="3">
    <name type="scientific">Haloquadratum walsbyi</name>
    <dbReference type="NCBI Taxonomy" id="293091"/>
    <lineage>
        <taxon>Archaea</taxon>
        <taxon>Methanobacteriati</taxon>
        <taxon>Methanobacteriota</taxon>
        <taxon>Stenosarchaea group</taxon>
        <taxon>Halobacteria</taxon>
        <taxon>Halobacteriales</taxon>
        <taxon>Haloferacaceae</taxon>
        <taxon>Haloquadratum</taxon>
    </lineage>
</organism>
<dbReference type="SUPFAM" id="SSF52402">
    <property type="entry name" value="Adenine nucleotide alpha hydrolases-like"/>
    <property type="match status" value="1"/>
</dbReference>
<dbReference type="EMBL" id="DQ314494">
    <property type="protein sequence ID" value="ABC70114.1"/>
    <property type="molecule type" value="Genomic_DNA"/>
</dbReference>
<dbReference type="AlphaFoldDB" id="Q2LGS9"/>
<name>Q2LGS9_9EURY</name>
<evidence type="ECO:0000313" key="3">
    <source>
        <dbReference type="EMBL" id="ABC70114.1"/>
    </source>
</evidence>
<dbReference type="Pfam" id="PF00582">
    <property type="entry name" value="Usp"/>
    <property type="match status" value="1"/>
</dbReference>
<protein>
    <submittedName>
        <fullName evidence="3">Homolog to stress response protein</fullName>
    </submittedName>
</protein>
<dbReference type="PANTHER" id="PTHR46268:SF6">
    <property type="entry name" value="UNIVERSAL STRESS PROTEIN UP12"/>
    <property type="match status" value="1"/>
</dbReference>
<accession>Q2LGS9</accession>